<feature type="coiled-coil region" evidence="3">
    <location>
        <begin position="130"/>
        <end position="160"/>
    </location>
</feature>
<feature type="region of interest" description="Disordered" evidence="4">
    <location>
        <begin position="664"/>
        <end position="683"/>
    </location>
</feature>
<evidence type="ECO:0000256" key="2">
    <source>
        <dbReference type="ARBA" id="ARBA00022490"/>
    </source>
</evidence>
<feature type="compositionally biased region" description="Low complexity" evidence="4">
    <location>
        <begin position="1065"/>
        <end position="1079"/>
    </location>
</feature>
<gene>
    <name evidence="7" type="ORF">K489DRAFT_380660</name>
</gene>
<feature type="compositionally biased region" description="Basic residues" evidence="4">
    <location>
        <begin position="36"/>
        <end position="48"/>
    </location>
</feature>
<feature type="compositionally biased region" description="Basic and acidic residues" evidence="4">
    <location>
        <begin position="1034"/>
        <end position="1053"/>
    </location>
</feature>
<reference evidence="7" key="1">
    <citation type="submission" date="2020-01" db="EMBL/GenBank/DDBJ databases">
        <authorList>
            <consortium name="DOE Joint Genome Institute"/>
            <person name="Haridas S."/>
            <person name="Albert R."/>
            <person name="Binder M."/>
            <person name="Bloem J."/>
            <person name="Labutti K."/>
            <person name="Salamov A."/>
            <person name="Andreopoulos B."/>
            <person name="Baker S.E."/>
            <person name="Barry K."/>
            <person name="Bills G."/>
            <person name="Bluhm B.H."/>
            <person name="Cannon C."/>
            <person name="Castanera R."/>
            <person name="Culley D.E."/>
            <person name="Daum C."/>
            <person name="Ezra D."/>
            <person name="Gonzalez J.B."/>
            <person name="Henrissat B."/>
            <person name="Kuo A."/>
            <person name="Liang C."/>
            <person name="Lipzen A."/>
            <person name="Lutzoni F."/>
            <person name="Magnuson J."/>
            <person name="Mondo S."/>
            <person name="Nolan M."/>
            <person name="Ohm R."/>
            <person name="Pangilinan J."/>
            <person name="Park H.-J."/>
            <person name="Ramirez L."/>
            <person name="Alfaro M."/>
            <person name="Sun H."/>
            <person name="Tritt A."/>
            <person name="Yoshinaga Y."/>
            <person name="Zwiers L.-H."/>
            <person name="Turgeon B.G."/>
            <person name="Goodwin S.B."/>
            <person name="Spatafora J.W."/>
            <person name="Crous P.W."/>
            <person name="Grigoriev I.V."/>
        </authorList>
    </citation>
    <scope>NUCLEOTIDE SEQUENCE</scope>
    <source>
        <strain evidence="7">CBS 342.82</strain>
    </source>
</reference>
<evidence type="ECO:0000313" key="6">
    <source>
        <dbReference type="Proteomes" id="UP000504637"/>
    </source>
</evidence>
<feature type="region of interest" description="Disordered" evidence="4">
    <location>
        <begin position="619"/>
        <end position="646"/>
    </location>
</feature>
<feature type="compositionally biased region" description="Basic residues" evidence="4">
    <location>
        <begin position="957"/>
        <end position="967"/>
    </location>
</feature>
<dbReference type="GO" id="GO:0005815">
    <property type="term" value="C:microtubule organizing center"/>
    <property type="evidence" value="ECO:0007669"/>
    <property type="project" value="InterPro"/>
</dbReference>
<feature type="compositionally biased region" description="Basic and acidic residues" evidence="4">
    <location>
        <begin position="1"/>
        <end position="12"/>
    </location>
</feature>
<feature type="region of interest" description="Disordered" evidence="4">
    <location>
        <begin position="768"/>
        <end position="967"/>
    </location>
</feature>
<feature type="compositionally biased region" description="Low complexity" evidence="4">
    <location>
        <begin position="983"/>
        <end position="1021"/>
    </location>
</feature>
<feature type="region of interest" description="Disordered" evidence="4">
    <location>
        <begin position="352"/>
        <end position="430"/>
    </location>
</feature>
<feature type="region of interest" description="Disordered" evidence="4">
    <location>
        <begin position="695"/>
        <end position="745"/>
    </location>
</feature>
<name>A0A6J3M1M7_9PEZI</name>
<proteinExistence type="predicted"/>
<dbReference type="Pfam" id="PF07989">
    <property type="entry name" value="Cnn_1N"/>
    <property type="match status" value="1"/>
</dbReference>
<feature type="compositionally biased region" description="Polar residues" evidence="4">
    <location>
        <begin position="695"/>
        <end position="706"/>
    </location>
</feature>
<feature type="compositionally biased region" description="Polar residues" evidence="4">
    <location>
        <begin position="722"/>
        <end position="742"/>
    </location>
</feature>
<keyword evidence="2" id="KW-0963">Cytoplasm</keyword>
<feature type="compositionally biased region" description="Low complexity" evidence="4">
    <location>
        <begin position="796"/>
        <end position="807"/>
    </location>
</feature>
<dbReference type="GeneID" id="54362728"/>
<dbReference type="Proteomes" id="UP000504637">
    <property type="component" value="Unplaced"/>
</dbReference>
<dbReference type="InterPro" id="IPR012943">
    <property type="entry name" value="Cnn_1N"/>
</dbReference>
<keyword evidence="6" id="KW-1185">Reference proteome</keyword>
<feature type="compositionally biased region" description="Low complexity" evidence="4">
    <location>
        <begin position="855"/>
        <end position="872"/>
    </location>
</feature>
<evidence type="ECO:0000256" key="4">
    <source>
        <dbReference type="SAM" id="MobiDB-lite"/>
    </source>
</evidence>
<evidence type="ECO:0000256" key="1">
    <source>
        <dbReference type="ARBA" id="ARBA00004496"/>
    </source>
</evidence>
<keyword evidence="3" id="KW-0175">Coiled coil</keyword>
<dbReference type="OrthoDB" id="10251744at2759"/>
<organism evidence="7">
    <name type="scientific">Dissoconium aciculare CBS 342.82</name>
    <dbReference type="NCBI Taxonomy" id="1314786"/>
    <lineage>
        <taxon>Eukaryota</taxon>
        <taxon>Fungi</taxon>
        <taxon>Dikarya</taxon>
        <taxon>Ascomycota</taxon>
        <taxon>Pezizomycotina</taxon>
        <taxon>Dothideomycetes</taxon>
        <taxon>Dothideomycetidae</taxon>
        <taxon>Mycosphaerellales</taxon>
        <taxon>Dissoconiaceae</taxon>
        <taxon>Dissoconium</taxon>
    </lineage>
</organism>
<accession>A0A6J3M1M7</accession>
<evidence type="ECO:0000259" key="5">
    <source>
        <dbReference type="Pfam" id="PF07989"/>
    </source>
</evidence>
<feature type="region of interest" description="Disordered" evidence="4">
    <location>
        <begin position="1"/>
        <end position="58"/>
    </location>
</feature>
<dbReference type="RefSeq" id="XP_033458957.1">
    <property type="nucleotide sequence ID" value="XM_033604928.1"/>
</dbReference>
<dbReference type="GO" id="GO:0005737">
    <property type="term" value="C:cytoplasm"/>
    <property type="evidence" value="ECO:0007669"/>
    <property type="project" value="UniProtKB-SubCell"/>
</dbReference>
<sequence>MSSCAGDRDRPHNYTRSSRPVDVLPASQYLQDRLHERRSRITRPKRSRHTDIGPWSGRDDDIFLHEAEESSKAAGLAATASSPLYFNGRASASDAMNGPGGSKRRAMGVRDMDLHIDKLSKQNFDLKLELDHRREQTERLKEQIEAMREQSALAEQLAAEHTELLKINSQLVEELEKRDRAIEEAMDIICDLEDKVADLEDRNGNTRPSTAQADSGYAGTEAQETIPPSSPPESHIPRTPVINVRSPSLPAASAASQRLHNLMNGATPAKSRRQPLALSHQKPSNFALRSVYLESTRELNPVKSFHSLLSRQESRADEEEDEALNSPRLSVLSEGSFTSFYSQRKHVSPEQFPWELAGDDTPTSPVGGRSHLRQDSMKRVSQWISERDAAESTPSKSNTISAPLADPVVDDQEVAPLPPKHASSSESSPLKMLNDALQSMDVSKDMSPFPQRRPRTDKQRPRGPQARPNSFAGPIFGEPLLPPTPDSVSTRMLRASRSSINGEDRSLLDTTPAPVKMYTALEPDIRTAPRQMRSSVELSTAFDSNLQYRSSGLVNRRESSSDGEDHVSDLAMLKEMNETSPDGDAFTSGQPFLSSTPRPLINVAKSPPRVTHAISPTELYRSPPHRRRSSAEIKTHNLRPRLPRNESSPIFVGSLSKMAAANPSSSFESVTSPHSTHSGSSGTRTIVQATTSSVISPTIAATTNPLDQRPVSPEFPRRTPLPRSNSVVSPSTGPLISSTGGSSRMRIAHSPVRALSQKTQNLFRRLSNTQSGDRDAFHAYQSSGTPTNSRYEWEKSPLPTLTSTPSSAYHYDPPKRPRTSQGDQHHHHHLHGINNTPRVGGTTTPRPPSARGRRPSVQSRTRTTTTDLSSTTDNHFTFPAAAPRTSSSSNRDAGGVRVSDASTKELNVSTSGSTLNTTTKDLPSLPPLTTALASPPLPAKDTPSVTFKDTAPPAHLQQHHPRKSLFRRSNSHKLPFDLSAAFSASSTTSSPVMSTTSVLPTTPQHEDAPSTPTVTSPPSLSNNLPNESAVGSPLKDDRLTNKEDKSSGKEERQRRRGSMRDAILAVSAAAAGSSTGGTVRRPWRQ</sequence>
<evidence type="ECO:0000256" key="3">
    <source>
        <dbReference type="SAM" id="Coils"/>
    </source>
</evidence>
<evidence type="ECO:0000313" key="7">
    <source>
        <dbReference type="RefSeq" id="XP_033458957.1"/>
    </source>
</evidence>
<reference evidence="7" key="3">
    <citation type="submission" date="2025-08" db="UniProtKB">
        <authorList>
            <consortium name="RefSeq"/>
        </authorList>
    </citation>
    <scope>IDENTIFICATION</scope>
    <source>
        <strain evidence="7">CBS 342.82</strain>
    </source>
</reference>
<feature type="compositionally biased region" description="Polar residues" evidence="4">
    <location>
        <begin position="900"/>
        <end position="921"/>
    </location>
</feature>
<feature type="compositionally biased region" description="Polar residues" evidence="4">
    <location>
        <begin position="392"/>
        <end position="401"/>
    </location>
</feature>
<comment type="subcellular location">
    <subcellularLocation>
        <location evidence="1">Cytoplasm</location>
    </subcellularLocation>
</comment>
<feature type="region of interest" description="Disordered" evidence="4">
    <location>
        <begin position="983"/>
        <end position="1085"/>
    </location>
</feature>
<feature type="domain" description="Centrosomin N-terminal motif 1" evidence="5">
    <location>
        <begin position="109"/>
        <end position="185"/>
    </location>
</feature>
<feature type="compositionally biased region" description="Polar residues" evidence="4">
    <location>
        <begin position="780"/>
        <end position="790"/>
    </location>
</feature>
<feature type="region of interest" description="Disordered" evidence="4">
    <location>
        <begin position="443"/>
        <end position="484"/>
    </location>
</feature>
<reference evidence="7" key="2">
    <citation type="submission" date="2020-04" db="EMBL/GenBank/DDBJ databases">
        <authorList>
            <consortium name="NCBI Genome Project"/>
        </authorList>
    </citation>
    <scope>NUCLEOTIDE SEQUENCE</scope>
    <source>
        <strain evidence="7">CBS 342.82</strain>
    </source>
</reference>
<feature type="region of interest" description="Disordered" evidence="4">
    <location>
        <begin position="200"/>
        <end position="244"/>
    </location>
</feature>
<feature type="compositionally biased region" description="Low complexity" evidence="4">
    <location>
        <begin position="669"/>
        <end position="683"/>
    </location>
</feature>
<protein>
    <recommendedName>
        <fullName evidence="5">Centrosomin N-terminal motif 1 domain-containing protein</fullName>
    </recommendedName>
</protein>
<dbReference type="AlphaFoldDB" id="A0A6J3M1M7"/>